<dbReference type="SMART" id="SM00331">
    <property type="entry name" value="PP2C_SIG"/>
    <property type="match status" value="1"/>
</dbReference>
<sequence length="410" mass="45208">MTVDGGGFRMLAGLLEASHLASMEALPALVTRHCAAAGFSGVTILVPDLRQENLIMLDPSMGRTEVSPVDAGMAGRCYRHVELIASDRGTAGHHFWLPLLDGTERVGVLGVVAPVHDKSTVERLRALASAVALILVSKKPHSDSYAELVRSRPMSVSADLVWPLIPPLAFATEDVVVTGKLEPAYEIGGDALDYAMTGDAVHLSIFDAMGHDRAAGLTVALAVGTCRNSRRRNKSLTETSVAIDEAIAEQFGRRRFATGILAHLDHRTGMFSWVNRGHPPPLLIRQGRWLKELSCRTSPPMGFRLPQEPVECGQHLEPGDRLLFYTDGIVEARAPSGTLFGLQRFADFVVRREADGLSAPETLRRLMHEILEYQHGELQDDATVLLVEWRSHRERRMVTSRRVNWRQAQR</sequence>
<evidence type="ECO:0000313" key="4">
    <source>
        <dbReference type="Proteomes" id="UP000763557"/>
    </source>
</evidence>
<keyword evidence="1" id="KW-0378">Hydrolase</keyword>
<evidence type="ECO:0000259" key="2">
    <source>
        <dbReference type="SMART" id="SM00331"/>
    </source>
</evidence>
<name>A0ABX2FCZ5_9PSEU</name>
<evidence type="ECO:0000313" key="3">
    <source>
        <dbReference type="EMBL" id="NRN68780.1"/>
    </source>
</evidence>
<gene>
    <name evidence="3" type="ORF">GC106_60270</name>
</gene>
<dbReference type="PANTHER" id="PTHR43156">
    <property type="entry name" value="STAGE II SPORULATION PROTEIN E-RELATED"/>
    <property type="match status" value="1"/>
</dbReference>
<reference evidence="3 4" key="1">
    <citation type="submission" date="2020-01" db="EMBL/GenBank/DDBJ databases">
        <title>Kibdelosporangium persica a novel Actinomycetes from a hot desert in Iran.</title>
        <authorList>
            <person name="Safaei N."/>
            <person name="Zaburannyi N."/>
            <person name="Mueller R."/>
            <person name="Wink J."/>
        </authorList>
    </citation>
    <scope>NUCLEOTIDE SEQUENCE [LARGE SCALE GENOMIC DNA]</scope>
    <source>
        <strain evidence="3 4">4NS15</strain>
    </source>
</reference>
<dbReference type="EMBL" id="JAAATY010000022">
    <property type="protein sequence ID" value="NRN68780.1"/>
    <property type="molecule type" value="Genomic_DNA"/>
</dbReference>
<dbReference type="InterPro" id="IPR052016">
    <property type="entry name" value="Bact_Sigma-Reg"/>
</dbReference>
<accession>A0ABX2FCZ5</accession>
<evidence type="ECO:0000256" key="1">
    <source>
        <dbReference type="ARBA" id="ARBA00022801"/>
    </source>
</evidence>
<organism evidence="3 4">
    <name type="scientific">Kibdelosporangium persicum</name>
    <dbReference type="NCBI Taxonomy" id="2698649"/>
    <lineage>
        <taxon>Bacteria</taxon>
        <taxon>Bacillati</taxon>
        <taxon>Actinomycetota</taxon>
        <taxon>Actinomycetes</taxon>
        <taxon>Pseudonocardiales</taxon>
        <taxon>Pseudonocardiaceae</taxon>
        <taxon>Kibdelosporangium</taxon>
    </lineage>
</organism>
<dbReference type="InterPro" id="IPR001932">
    <property type="entry name" value="PPM-type_phosphatase-like_dom"/>
</dbReference>
<dbReference type="Proteomes" id="UP000763557">
    <property type="component" value="Unassembled WGS sequence"/>
</dbReference>
<dbReference type="PANTHER" id="PTHR43156:SF2">
    <property type="entry name" value="STAGE II SPORULATION PROTEIN E"/>
    <property type="match status" value="1"/>
</dbReference>
<protein>
    <submittedName>
        <fullName evidence="3">Serine phosphatase RsbU, regulator of sigma subunit</fullName>
    </submittedName>
</protein>
<feature type="domain" description="PPM-type phosphatase" evidence="2">
    <location>
        <begin position="172"/>
        <end position="389"/>
    </location>
</feature>
<comment type="caution">
    <text evidence="3">The sequence shown here is derived from an EMBL/GenBank/DDBJ whole genome shotgun (WGS) entry which is preliminary data.</text>
</comment>
<dbReference type="RefSeq" id="WP_217281239.1">
    <property type="nucleotide sequence ID" value="NZ_CBCSGW010000064.1"/>
</dbReference>
<keyword evidence="4" id="KW-1185">Reference proteome</keyword>
<dbReference type="Pfam" id="PF07228">
    <property type="entry name" value="SpoIIE"/>
    <property type="match status" value="1"/>
</dbReference>
<proteinExistence type="predicted"/>